<dbReference type="Proteomes" id="UP000504609">
    <property type="component" value="Unplaced"/>
</dbReference>
<accession>A0A6J1EGA2</accession>
<keyword evidence="1" id="KW-1185">Reference proteome</keyword>
<name>A0A6J1EGA2_CUCMO</name>
<gene>
    <name evidence="2" type="primary">LOC111434069</name>
</gene>
<evidence type="ECO:0000313" key="2">
    <source>
        <dbReference type="RefSeq" id="XP_022927132.1"/>
    </source>
</evidence>
<organism evidence="1 2">
    <name type="scientific">Cucurbita moschata</name>
    <name type="common">Winter crookneck squash</name>
    <name type="synonym">Cucurbita pepo var. moschata</name>
    <dbReference type="NCBI Taxonomy" id="3662"/>
    <lineage>
        <taxon>Eukaryota</taxon>
        <taxon>Viridiplantae</taxon>
        <taxon>Streptophyta</taxon>
        <taxon>Embryophyta</taxon>
        <taxon>Tracheophyta</taxon>
        <taxon>Spermatophyta</taxon>
        <taxon>Magnoliopsida</taxon>
        <taxon>eudicotyledons</taxon>
        <taxon>Gunneridae</taxon>
        <taxon>Pentapetalae</taxon>
        <taxon>rosids</taxon>
        <taxon>fabids</taxon>
        <taxon>Cucurbitales</taxon>
        <taxon>Cucurbitaceae</taxon>
        <taxon>Cucurbiteae</taxon>
        <taxon>Cucurbita</taxon>
    </lineage>
</organism>
<dbReference type="KEGG" id="cmos:111434069"/>
<dbReference type="AlphaFoldDB" id="A0A6J1EGA2"/>
<dbReference type="RefSeq" id="XP_022927132.1">
    <property type="nucleotide sequence ID" value="XM_023071364.1"/>
</dbReference>
<proteinExistence type="predicted"/>
<reference evidence="2" key="1">
    <citation type="submission" date="2025-08" db="UniProtKB">
        <authorList>
            <consortium name="RefSeq"/>
        </authorList>
    </citation>
    <scope>IDENTIFICATION</scope>
    <source>
        <tissue evidence="2">Young leaves</tissue>
    </source>
</reference>
<dbReference type="GeneID" id="111434069"/>
<sequence>MLPSGPSHHIGVVAFLINDNEEVLVVKRNVLVVARACGNCQLFTLTLHFYSPFFPNQYHFLEDCLSDVLPDRFNVLGNGCFSGLDTWTEIQAFQLEYVFLFWQFPPPTGFFNKVSAVVGWLVFTF</sequence>
<evidence type="ECO:0000313" key="1">
    <source>
        <dbReference type="Proteomes" id="UP000504609"/>
    </source>
</evidence>
<protein>
    <submittedName>
        <fullName evidence="2">Uncharacterized protein LOC111434069</fullName>
    </submittedName>
</protein>